<comment type="caution">
    <text evidence="6">The sequence shown here is derived from an EMBL/GenBank/DDBJ whole genome shotgun (WGS) entry which is preliminary data.</text>
</comment>
<feature type="compositionally biased region" description="Low complexity" evidence="4">
    <location>
        <begin position="117"/>
        <end position="135"/>
    </location>
</feature>
<name>A0A4T0R9J1_9BASI</name>
<evidence type="ECO:0000259" key="5">
    <source>
        <dbReference type="Pfam" id="PF08573"/>
    </source>
</evidence>
<dbReference type="GO" id="GO:0005634">
    <property type="term" value="C:nucleus"/>
    <property type="evidence" value="ECO:0007669"/>
    <property type="project" value="UniProtKB-SubCell"/>
</dbReference>
<organism evidence="6 7">
    <name type="scientific">Wallemia mellicola</name>
    <dbReference type="NCBI Taxonomy" id="1708541"/>
    <lineage>
        <taxon>Eukaryota</taxon>
        <taxon>Fungi</taxon>
        <taxon>Dikarya</taxon>
        <taxon>Basidiomycota</taxon>
        <taxon>Wallemiomycotina</taxon>
        <taxon>Wallemiomycetes</taxon>
        <taxon>Wallemiales</taxon>
        <taxon>Wallemiaceae</taxon>
        <taxon>Wallemia</taxon>
    </lineage>
</organism>
<dbReference type="GO" id="GO:0010792">
    <property type="term" value="P:DNA double-strand break processing involved in repair via single-strand annealing"/>
    <property type="evidence" value="ECO:0007669"/>
    <property type="project" value="TreeGrafter"/>
</dbReference>
<feature type="region of interest" description="Disordered" evidence="4">
    <location>
        <begin position="198"/>
        <end position="237"/>
    </location>
</feature>
<evidence type="ECO:0000256" key="1">
    <source>
        <dbReference type="ARBA" id="ARBA00004123"/>
    </source>
</evidence>
<evidence type="ECO:0000313" key="6">
    <source>
        <dbReference type="EMBL" id="TIC34625.1"/>
    </source>
</evidence>
<dbReference type="InterPro" id="IPR033316">
    <property type="entry name" value="RBBP8-like"/>
</dbReference>
<accession>A0A4T0R9J1</accession>
<keyword evidence="2" id="KW-0227">DNA damage</keyword>
<dbReference type="PANTHER" id="PTHR15107">
    <property type="entry name" value="RETINOBLASTOMA BINDING PROTEIN 8"/>
    <property type="match status" value="1"/>
</dbReference>
<feature type="domain" description="DNA endonuclease activator Ctp1 C-terminal" evidence="5">
    <location>
        <begin position="279"/>
        <end position="315"/>
    </location>
</feature>
<dbReference type="InterPro" id="IPR013882">
    <property type="entry name" value="Ctp1_C"/>
</dbReference>
<feature type="region of interest" description="Disordered" evidence="4">
    <location>
        <begin position="281"/>
        <end position="351"/>
    </location>
</feature>
<dbReference type="PANTHER" id="PTHR15107:SF0">
    <property type="entry name" value="DNA ENDONUCLEASE ACTIVATOR CTP1 C-TERMINAL DOMAIN-CONTAINING PROTEIN"/>
    <property type="match status" value="1"/>
</dbReference>
<dbReference type="Proteomes" id="UP000305647">
    <property type="component" value="Unassembled WGS sequence"/>
</dbReference>
<evidence type="ECO:0000313" key="7">
    <source>
        <dbReference type="Proteomes" id="UP000305647"/>
    </source>
</evidence>
<dbReference type="Pfam" id="PF08573">
    <property type="entry name" value="SAE2"/>
    <property type="match status" value="1"/>
</dbReference>
<feature type="compositionally biased region" description="Basic residues" evidence="4">
    <location>
        <begin position="288"/>
        <end position="298"/>
    </location>
</feature>
<keyword evidence="3" id="KW-0539">Nucleus</keyword>
<feature type="compositionally biased region" description="Basic and acidic residues" evidence="4">
    <location>
        <begin position="321"/>
        <end position="344"/>
    </location>
</feature>
<comment type="subcellular location">
    <subcellularLocation>
        <location evidence="1">Nucleus</location>
    </subcellularLocation>
</comment>
<feature type="compositionally biased region" description="Basic and acidic residues" evidence="4">
    <location>
        <begin position="198"/>
        <end position="207"/>
    </location>
</feature>
<gene>
    <name evidence="6" type="ORF">E3Q10_00111</name>
</gene>
<dbReference type="EMBL" id="SPRO01000001">
    <property type="protein sequence ID" value="TIC34625.1"/>
    <property type="molecule type" value="Genomic_DNA"/>
</dbReference>
<sequence>MNLKLIDELNNDINDKINNFHKNNFNCYNSSHLDLQVRFDILEVHYNLLVSQYIDDKNAFTEFKSWWFNQKHSKSKNIINNPLHSVLVDKVETIREPFSITDDQINLTKHLNKPLRPSNSITSSPSSSTTLQSSPYNAQSAVTPSKRQEDDTQHCHTNTPKKAKWDSDDELTPTSIKYLDYHNNTTLKFDNEALRKVRRKSDIDHKQNPYKNKGNGRYATSLPKSNENKSLNKIYPINPESNQGVAFKYKETVRKKSEREHMVGGDCLCCRDFWNSVGQDTAQEHKNRSSKHRSHWPRPKTPPGYWDVDFPSTQKIAQNKEQARQMHKEKREWAAAEANKDNGRHLRRKSS</sequence>
<dbReference type="GO" id="GO:0003684">
    <property type="term" value="F:damaged DNA binding"/>
    <property type="evidence" value="ECO:0007669"/>
    <property type="project" value="TreeGrafter"/>
</dbReference>
<evidence type="ECO:0000256" key="4">
    <source>
        <dbReference type="SAM" id="MobiDB-lite"/>
    </source>
</evidence>
<dbReference type="AlphaFoldDB" id="A0A4T0R9J1"/>
<feature type="compositionally biased region" description="Polar residues" evidence="4">
    <location>
        <begin position="222"/>
        <end position="231"/>
    </location>
</feature>
<evidence type="ECO:0000256" key="2">
    <source>
        <dbReference type="ARBA" id="ARBA00022763"/>
    </source>
</evidence>
<reference evidence="6 7" key="1">
    <citation type="submission" date="2019-03" db="EMBL/GenBank/DDBJ databases">
        <title>Sequencing 25 genomes of Wallemia mellicola.</title>
        <authorList>
            <person name="Gostincar C."/>
        </authorList>
    </citation>
    <scope>NUCLEOTIDE SEQUENCE [LARGE SCALE GENOMIC DNA]</scope>
    <source>
        <strain evidence="6 7">EXF-8738</strain>
    </source>
</reference>
<proteinExistence type="predicted"/>
<evidence type="ECO:0000256" key="3">
    <source>
        <dbReference type="ARBA" id="ARBA00023242"/>
    </source>
</evidence>
<feature type="region of interest" description="Disordered" evidence="4">
    <location>
        <begin position="111"/>
        <end position="169"/>
    </location>
</feature>
<protein>
    <recommendedName>
        <fullName evidence="5">DNA endonuclease activator Ctp1 C-terminal domain-containing protein</fullName>
    </recommendedName>
</protein>
<feature type="compositionally biased region" description="Polar residues" evidence="4">
    <location>
        <begin position="136"/>
        <end position="145"/>
    </location>
</feature>
<feature type="compositionally biased region" description="Polar residues" evidence="4">
    <location>
        <begin position="311"/>
        <end position="320"/>
    </location>
</feature>